<reference evidence="2 3" key="1">
    <citation type="journal article" date="2024" name="G3 (Bethesda)">
        <title>Genome assembly of Hibiscus sabdariffa L. provides insights into metabolisms of medicinal natural products.</title>
        <authorList>
            <person name="Kim T."/>
        </authorList>
    </citation>
    <scope>NUCLEOTIDE SEQUENCE [LARGE SCALE GENOMIC DNA]</scope>
    <source>
        <strain evidence="2">TK-2024</strain>
        <tissue evidence="2">Old leaves</tissue>
    </source>
</reference>
<protein>
    <submittedName>
        <fullName evidence="2">Uncharacterized protein</fullName>
    </submittedName>
</protein>
<accession>A0ABR2T0P4</accession>
<name>A0ABR2T0P4_9ROSI</name>
<comment type="caution">
    <text evidence="2">The sequence shown here is derived from an EMBL/GenBank/DDBJ whole genome shotgun (WGS) entry which is preliminary data.</text>
</comment>
<feature type="region of interest" description="Disordered" evidence="1">
    <location>
        <begin position="114"/>
        <end position="133"/>
    </location>
</feature>
<organism evidence="2 3">
    <name type="scientific">Hibiscus sabdariffa</name>
    <name type="common">roselle</name>
    <dbReference type="NCBI Taxonomy" id="183260"/>
    <lineage>
        <taxon>Eukaryota</taxon>
        <taxon>Viridiplantae</taxon>
        <taxon>Streptophyta</taxon>
        <taxon>Embryophyta</taxon>
        <taxon>Tracheophyta</taxon>
        <taxon>Spermatophyta</taxon>
        <taxon>Magnoliopsida</taxon>
        <taxon>eudicotyledons</taxon>
        <taxon>Gunneridae</taxon>
        <taxon>Pentapetalae</taxon>
        <taxon>rosids</taxon>
        <taxon>malvids</taxon>
        <taxon>Malvales</taxon>
        <taxon>Malvaceae</taxon>
        <taxon>Malvoideae</taxon>
        <taxon>Hibiscus</taxon>
    </lineage>
</organism>
<feature type="compositionally biased region" description="Gly residues" evidence="1">
    <location>
        <begin position="122"/>
        <end position="133"/>
    </location>
</feature>
<evidence type="ECO:0000313" key="2">
    <source>
        <dbReference type="EMBL" id="KAK9030947.1"/>
    </source>
</evidence>
<evidence type="ECO:0000256" key="1">
    <source>
        <dbReference type="SAM" id="MobiDB-lite"/>
    </source>
</evidence>
<dbReference type="Proteomes" id="UP001396334">
    <property type="component" value="Unassembled WGS sequence"/>
</dbReference>
<feature type="region of interest" description="Disordered" evidence="1">
    <location>
        <begin position="61"/>
        <end position="82"/>
    </location>
</feature>
<dbReference type="EMBL" id="JBBPBN010000010">
    <property type="protein sequence ID" value="KAK9030947.1"/>
    <property type="molecule type" value="Genomic_DNA"/>
</dbReference>
<keyword evidence="3" id="KW-1185">Reference proteome</keyword>
<feature type="compositionally biased region" description="Basic and acidic residues" evidence="1">
    <location>
        <begin position="71"/>
        <end position="82"/>
    </location>
</feature>
<gene>
    <name evidence="2" type="ORF">V6N11_032350</name>
</gene>
<sequence length="133" mass="14382">MGGKRECINGDNWETKSLKGQISVIELLGHDPKVKTANDGMEGLAIQNSEEEKLNIQSEKYKGYPSGSHRLVHDGDLGQEGNKADEQVLDPYKMIGSQCGPELKLGEGSIESIFDDHLGSGAENGRGPYGKHS</sequence>
<proteinExistence type="predicted"/>
<evidence type="ECO:0000313" key="3">
    <source>
        <dbReference type="Proteomes" id="UP001396334"/>
    </source>
</evidence>